<feature type="domain" description="Translation initiation factor 3 C-terminal" evidence="4">
    <location>
        <begin position="89"/>
        <end position="172"/>
    </location>
</feature>
<dbReference type="Pfam" id="PF00707">
    <property type="entry name" value="IF3_C"/>
    <property type="match status" value="1"/>
</dbReference>
<gene>
    <name evidence="6" type="ORF">GUITHDRAFT_57187</name>
</gene>
<dbReference type="RefSeq" id="XP_005838487.1">
    <property type="nucleotide sequence ID" value="XM_005838430.1"/>
</dbReference>
<evidence type="ECO:0000313" key="6">
    <source>
        <dbReference type="EMBL" id="EKX51507.1"/>
    </source>
</evidence>
<comment type="similarity">
    <text evidence="1">Belongs to the IF-3 family.</text>
</comment>
<dbReference type="InterPro" id="IPR001288">
    <property type="entry name" value="Translation_initiation_fac_3"/>
</dbReference>
<evidence type="ECO:0000313" key="7">
    <source>
        <dbReference type="EnsemblProtists" id="EKX51507"/>
    </source>
</evidence>
<dbReference type="AlphaFoldDB" id="L1JST7"/>
<dbReference type="InterPro" id="IPR036788">
    <property type="entry name" value="T_IF-3_C_sf"/>
</dbReference>
<dbReference type="Gene3D" id="3.30.110.10">
    <property type="entry name" value="Translation initiation factor 3 (IF-3), C-terminal domain"/>
    <property type="match status" value="1"/>
</dbReference>
<dbReference type="EnsemblProtists" id="EKX51507">
    <property type="protein sequence ID" value="EKX51507"/>
    <property type="gene ID" value="GUITHDRAFT_57187"/>
</dbReference>
<dbReference type="SUPFAM" id="SSF54364">
    <property type="entry name" value="Translation initiation factor IF3, N-terminal domain"/>
    <property type="match status" value="1"/>
</dbReference>
<dbReference type="OrthoDB" id="21573at2759"/>
<evidence type="ECO:0000256" key="3">
    <source>
        <dbReference type="ARBA" id="ARBA00022917"/>
    </source>
</evidence>
<evidence type="ECO:0000259" key="5">
    <source>
        <dbReference type="Pfam" id="PF05198"/>
    </source>
</evidence>
<dbReference type="GO" id="GO:0005737">
    <property type="term" value="C:cytoplasm"/>
    <property type="evidence" value="ECO:0007669"/>
    <property type="project" value="UniProtKB-ARBA"/>
</dbReference>
<dbReference type="eggNOG" id="ENOG502QUHV">
    <property type="taxonomic scope" value="Eukaryota"/>
</dbReference>
<dbReference type="GO" id="GO:0043022">
    <property type="term" value="F:ribosome binding"/>
    <property type="evidence" value="ECO:0007669"/>
    <property type="project" value="TreeGrafter"/>
</dbReference>
<keyword evidence="3" id="KW-0648">Protein biosynthesis</keyword>
<dbReference type="KEGG" id="gtt:GUITHDRAFT_57187"/>
<dbReference type="HAMAP" id="MF_00080">
    <property type="entry name" value="IF_3"/>
    <property type="match status" value="1"/>
</dbReference>
<dbReference type="GeneID" id="17308161"/>
<dbReference type="PaxDb" id="55529-EKX51507"/>
<evidence type="ECO:0000259" key="4">
    <source>
        <dbReference type="Pfam" id="PF00707"/>
    </source>
</evidence>
<dbReference type="Gene3D" id="3.10.20.80">
    <property type="entry name" value="Translation initiation factor 3 (IF-3), N-terminal domain"/>
    <property type="match status" value="1"/>
</dbReference>
<feature type="non-terminal residue" evidence="6">
    <location>
        <position position="176"/>
    </location>
</feature>
<dbReference type="SUPFAM" id="SSF55200">
    <property type="entry name" value="Translation initiation factor IF3, C-terminal domain"/>
    <property type="match status" value="1"/>
</dbReference>
<evidence type="ECO:0000256" key="2">
    <source>
        <dbReference type="ARBA" id="ARBA00022540"/>
    </source>
</evidence>
<dbReference type="InterPro" id="IPR036787">
    <property type="entry name" value="T_IF-3_N_sf"/>
</dbReference>
<evidence type="ECO:0000256" key="1">
    <source>
        <dbReference type="ARBA" id="ARBA00005439"/>
    </source>
</evidence>
<name>L1JST7_GUITC</name>
<dbReference type="PANTHER" id="PTHR10938">
    <property type="entry name" value="TRANSLATION INITIATION FACTOR IF-3"/>
    <property type="match status" value="1"/>
</dbReference>
<dbReference type="EMBL" id="JH992975">
    <property type="protein sequence ID" value="EKX51507.1"/>
    <property type="molecule type" value="Genomic_DNA"/>
</dbReference>
<dbReference type="FunFam" id="3.30.110.10:FF:000001">
    <property type="entry name" value="Translation initiation factor IF-3"/>
    <property type="match status" value="1"/>
</dbReference>
<feature type="domain" description="Translation initiation factor 3 N-terminal" evidence="5">
    <location>
        <begin position="8"/>
        <end position="80"/>
    </location>
</feature>
<dbReference type="Proteomes" id="UP000011087">
    <property type="component" value="Unassembled WGS sequence"/>
</dbReference>
<evidence type="ECO:0000313" key="8">
    <source>
        <dbReference type="Proteomes" id="UP000011087"/>
    </source>
</evidence>
<reference evidence="8" key="2">
    <citation type="submission" date="2012-11" db="EMBL/GenBank/DDBJ databases">
        <authorList>
            <person name="Kuo A."/>
            <person name="Curtis B.A."/>
            <person name="Tanifuji G."/>
            <person name="Burki F."/>
            <person name="Gruber A."/>
            <person name="Irimia M."/>
            <person name="Maruyama S."/>
            <person name="Arias M.C."/>
            <person name="Ball S.G."/>
            <person name="Gile G.H."/>
            <person name="Hirakawa Y."/>
            <person name="Hopkins J.F."/>
            <person name="Rensing S.A."/>
            <person name="Schmutz J."/>
            <person name="Symeonidi A."/>
            <person name="Elias M."/>
            <person name="Eveleigh R.J."/>
            <person name="Herman E.K."/>
            <person name="Klute M.J."/>
            <person name="Nakayama T."/>
            <person name="Obornik M."/>
            <person name="Reyes-Prieto A."/>
            <person name="Armbrust E.V."/>
            <person name="Aves S.J."/>
            <person name="Beiko R.G."/>
            <person name="Coutinho P."/>
            <person name="Dacks J.B."/>
            <person name="Durnford D.G."/>
            <person name="Fast N.M."/>
            <person name="Green B.R."/>
            <person name="Grisdale C."/>
            <person name="Hempe F."/>
            <person name="Henrissat B."/>
            <person name="Hoppner M.P."/>
            <person name="Ishida K.-I."/>
            <person name="Kim E."/>
            <person name="Koreny L."/>
            <person name="Kroth P.G."/>
            <person name="Liu Y."/>
            <person name="Malik S.-B."/>
            <person name="Maier U.G."/>
            <person name="McRose D."/>
            <person name="Mock T."/>
            <person name="Neilson J.A."/>
            <person name="Onodera N.T."/>
            <person name="Poole A.M."/>
            <person name="Pritham E.J."/>
            <person name="Richards T.A."/>
            <person name="Rocap G."/>
            <person name="Roy S.W."/>
            <person name="Sarai C."/>
            <person name="Schaack S."/>
            <person name="Shirato S."/>
            <person name="Slamovits C.H."/>
            <person name="Spencer D.F."/>
            <person name="Suzuki S."/>
            <person name="Worden A.Z."/>
            <person name="Zauner S."/>
            <person name="Barry K."/>
            <person name="Bell C."/>
            <person name="Bharti A.K."/>
            <person name="Crow J.A."/>
            <person name="Grimwood J."/>
            <person name="Kramer R."/>
            <person name="Lindquist E."/>
            <person name="Lucas S."/>
            <person name="Salamov A."/>
            <person name="McFadden G.I."/>
            <person name="Lane C.E."/>
            <person name="Keeling P.J."/>
            <person name="Gray M.W."/>
            <person name="Grigoriev I.V."/>
            <person name="Archibald J.M."/>
        </authorList>
    </citation>
    <scope>NUCLEOTIDE SEQUENCE</scope>
    <source>
        <strain evidence="8">CCMP2712</strain>
    </source>
</reference>
<dbReference type="OMA" id="KCTVIFR"/>
<dbReference type="PANTHER" id="PTHR10938:SF0">
    <property type="entry name" value="TRANSLATION INITIATION FACTOR IF-3, MITOCHONDRIAL"/>
    <property type="match status" value="1"/>
</dbReference>
<proteinExistence type="inferred from homology"/>
<dbReference type="STRING" id="905079.L1JST7"/>
<reference evidence="6 8" key="1">
    <citation type="journal article" date="2012" name="Nature">
        <title>Algal genomes reveal evolutionary mosaicism and the fate of nucleomorphs.</title>
        <authorList>
            <consortium name="DOE Joint Genome Institute"/>
            <person name="Curtis B.A."/>
            <person name="Tanifuji G."/>
            <person name="Burki F."/>
            <person name="Gruber A."/>
            <person name="Irimia M."/>
            <person name="Maruyama S."/>
            <person name="Arias M.C."/>
            <person name="Ball S.G."/>
            <person name="Gile G.H."/>
            <person name="Hirakawa Y."/>
            <person name="Hopkins J.F."/>
            <person name="Kuo A."/>
            <person name="Rensing S.A."/>
            <person name="Schmutz J."/>
            <person name="Symeonidi A."/>
            <person name="Elias M."/>
            <person name="Eveleigh R.J."/>
            <person name="Herman E.K."/>
            <person name="Klute M.J."/>
            <person name="Nakayama T."/>
            <person name="Obornik M."/>
            <person name="Reyes-Prieto A."/>
            <person name="Armbrust E.V."/>
            <person name="Aves S.J."/>
            <person name="Beiko R.G."/>
            <person name="Coutinho P."/>
            <person name="Dacks J.B."/>
            <person name="Durnford D.G."/>
            <person name="Fast N.M."/>
            <person name="Green B.R."/>
            <person name="Grisdale C.J."/>
            <person name="Hempel F."/>
            <person name="Henrissat B."/>
            <person name="Hoppner M.P."/>
            <person name="Ishida K."/>
            <person name="Kim E."/>
            <person name="Koreny L."/>
            <person name="Kroth P.G."/>
            <person name="Liu Y."/>
            <person name="Malik S.B."/>
            <person name="Maier U.G."/>
            <person name="McRose D."/>
            <person name="Mock T."/>
            <person name="Neilson J.A."/>
            <person name="Onodera N.T."/>
            <person name="Poole A.M."/>
            <person name="Pritham E.J."/>
            <person name="Richards T.A."/>
            <person name="Rocap G."/>
            <person name="Roy S.W."/>
            <person name="Sarai C."/>
            <person name="Schaack S."/>
            <person name="Shirato S."/>
            <person name="Slamovits C.H."/>
            <person name="Spencer D.F."/>
            <person name="Suzuki S."/>
            <person name="Worden A.Z."/>
            <person name="Zauner S."/>
            <person name="Barry K."/>
            <person name="Bell C."/>
            <person name="Bharti A.K."/>
            <person name="Crow J.A."/>
            <person name="Grimwood J."/>
            <person name="Kramer R."/>
            <person name="Lindquist E."/>
            <person name="Lucas S."/>
            <person name="Salamov A."/>
            <person name="McFadden G.I."/>
            <person name="Lane C.E."/>
            <person name="Keeling P.J."/>
            <person name="Gray M.W."/>
            <person name="Grigoriev I.V."/>
            <person name="Archibald J.M."/>
        </authorList>
    </citation>
    <scope>NUCLEOTIDE SEQUENCE</scope>
    <source>
        <strain evidence="6 8">CCMP2712</strain>
    </source>
</reference>
<accession>L1JST7</accession>
<dbReference type="NCBIfam" id="TIGR00168">
    <property type="entry name" value="infC"/>
    <property type="match status" value="1"/>
</dbReference>
<organism evidence="6">
    <name type="scientific">Guillardia theta (strain CCMP2712)</name>
    <name type="common">Cryptophyte</name>
    <dbReference type="NCBI Taxonomy" id="905079"/>
    <lineage>
        <taxon>Eukaryota</taxon>
        <taxon>Cryptophyceae</taxon>
        <taxon>Pyrenomonadales</taxon>
        <taxon>Geminigeraceae</taxon>
        <taxon>Guillardia</taxon>
    </lineage>
</organism>
<dbReference type="GO" id="GO:0032790">
    <property type="term" value="P:ribosome disassembly"/>
    <property type="evidence" value="ECO:0007669"/>
    <property type="project" value="TreeGrafter"/>
</dbReference>
<dbReference type="InterPro" id="IPR019815">
    <property type="entry name" value="Translation_initiation_fac_3_C"/>
</dbReference>
<dbReference type="InterPro" id="IPR019814">
    <property type="entry name" value="Translation_initiation_fac_3_N"/>
</dbReference>
<reference evidence="7" key="3">
    <citation type="submission" date="2016-03" db="UniProtKB">
        <authorList>
            <consortium name="EnsemblProtists"/>
        </authorList>
    </citation>
    <scope>IDENTIFICATION</scope>
</reference>
<sequence length="176" mass="20394">TRADDVIMNDDIPFDEIRVVLSNPDGRDEMLGIMSKDEALAQAEDKGQDLVLMSPDAKPPVCKIINYDKLRYENEKREKMKKKNSKNAELKEVKLSYKIDVHDYEVRKRATIKFLTKGDKVKASIRFKGREVAHQRLAESTFARLMEDTKEFSTVEKKPMMEGRQMQMILCPLPEI</sequence>
<dbReference type="Pfam" id="PF05198">
    <property type="entry name" value="IF3_N"/>
    <property type="match status" value="1"/>
</dbReference>
<keyword evidence="8" id="KW-1185">Reference proteome</keyword>
<keyword evidence="2" id="KW-0396">Initiation factor</keyword>
<feature type="non-terminal residue" evidence="6">
    <location>
        <position position="1"/>
    </location>
</feature>
<dbReference type="GO" id="GO:0003743">
    <property type="term" value="F:translation initiation factor activity"/>
    <property type="evidence" value="ECO:0007669"/>
    <property type="project" value="UniProtKB-KW"/>
</dbReference>
<protein>
    <recommendedName>
        <fullName evidence="9">Translation initiation factor IF-3</fullName>
    </recommendedName>
</protein>
<dbReference type="HOGENOM" id="CLU_054919_3_2_1"/>
<evidence type="ECO:0008006" key="9">
    <source>
        <dbReference type="Google" id="ProtNLM"/>
    </source>
</evidence>